<dbReference type="InterPro" id="IPR011701">
    <property type="entry name" value="MFS"/>
</dbReference>
<keyword evidence="5 6" id="KW-0472">Membrane</keyword>
<keyword evidence="9" id="KW-1185">Reference proteome</keyword>
<keyword evidence="4 6" id="KW-1133">Transmembrane helix</keyword>
<evidence type="ECO:0000256" key="6">
    <source>
        <dbReference type="SAM" id="Phobius"/>
    </source>
</evidence>
<dbReference type="CDD" id="cd17328">
    <property type="entry name" value="MFS_spinster_like"/>
    <property type="match status" value="1"/>
</dbReference>
<accession>A0A3E0TIP7</accession>
<evidence type="ECO:0000256" key="2">
    <source>
        <dbReference type="ARBA" id="ARBA00022448"/>
    </source>
</evidence>
<dbReference type="PROSITE" id="PS50850">
    <property type="entry name" value="MFS"/>
    <property type="match status" value="1"/>
</dbReference>
<dbReference type="InterPro" id="IPR020846">
    <property type="entry name" value="MFS_dom"/>
</dbReference>
<dbReference type="GO" id="GO:0016020">
    <property type="term" value="C:membrane"/>
    <property type="evidence" value="ECO:0007669"/>
    <property type="project" value="UniProtKB-SubCell"/>
</dbReference>
<comment type="caution">
    <text evidence="8">The sequence shown here is derived from an EMBL/GenBank/DDBJ whole genome shotgun (WGS) entry which is preliminary data.</text>
</comment>
<evidence type="ECO:0000313" key="8">
    <source>
        <dbReference type="EMBL" id="REL24411.1"/>
    </source>
</evidence>
<reference evidence="9" key="1">
    <citation type="submission" date="2018-08" db="EMBL/GenBank/DDBJ databases">
        <title>Thalassotalea euphylliae genome.</title>
        <authorList>
            <person name="Summers S."/>
            <person name="Rice S.A."/>
            <person name="Freckelton M.L."/>
            <person name="Nedved B.T."/>
            <person name="Hadfield M.G."/>
        </authorList>
    </citation>
    <scope>NUCLEOTIDE SEQUENCE [LARGE SCALE GENOMIC DNA]</scope>
    <source>
        <strain evidence="9">H3</strain>
    </source>
</reference>
<feature type="transmembrane region" description="Helical" evidence="6">
    <location>
        <begin position="240"/>
        <end position="263"/>
    </location>
</feature>
<feature type="transmembrane region" description="Helical" evidence="6">
    <location>
        <begin position="333"/>
        <end position="354"/>
    </location>
</feature>
<feature type="domain" description="Major facilitator superfamily (MFS) profile" evidence="7">
    <location>
        <begin position="29"/>
        <end position="431"/>
    </location>
</feature>
<dbReference type="InterPro" id="IPR044770">
    <property type="entry name" value="MFS_spinster-like"/>
</dbReference>
<feature type="transmembrane region" description="Helical" evidence="6">
    <location>
        <begin position="307"/>
        <end position="327"/>
    </location>
</feature>
<dbReference type="Gene3D" id="1.20.1250.20">
    <property type="entry name" value="MFS general substrate transporter like domains"/>
    <property type="match status" value="2"/>
</dbReference>
<organism evidence="8 9">
    <name type="scientific">Thalassotalea euphylliae</name>
    <dbReference type="NCBI Taxonomy" id="1655234"/>
    <lineage>
        <taxon>Bacteria</taxon>
        <taxon>Pseudomonadati</taxon>
        <taxon>Pseudomonadota</taxon>
        <taxon>Gammaproteobacteria</taxon>
        <taxon>Alteromonadales</taxon>
        <taxon>Colwelliaceae</taxon>
        <taxon>Thalassotalea</taxon>
    </lineage>
</organism>
<feature type="transmembrane region" description="Helical" evidence="6">
    <location>
        <begin position="155"/>
        <end position="176"/>
    </location>
</feature>
<dbReference type="EMBL" id="QUOT01000002">
    <property type="protein sequence ID" value="REL24411.1"/>
    <property type="molecule type" value="Genomic_DNA"/>
</dbReference>
<feature type="transmembrane region" description="Helical" evidence="6">
    <location>
        <begin position="366"/>
        <end position="384"/>
    </location>
</feature>
<feature type="transmembrane region" description="Helical" evidence="6">
    <location>
        <begin position="65"/>
        <end position="84"/>
    </location>
</feature>
<evidence type="ECO:0000256" key="3">
    <source>
        <dbReference type="ARBA" id="ARBA00022692"/>
    </source>
</evidence>
<evidence type="ECO:0000259" key="7">
    <source>
        <dbReference type="PROSITE" id="PS50850"/>
    </source>
</evidence>
<protein>
    <submittedName>
        <fullName evidence="8">MFS transporter</fullName>
    </submittedName>
</protein>
<dbReference type="InterPro" id="IPR036259">
    <property type="entry name" value="MFS_trans_sf"/>
</dbReference>
<comment type="subcellular location">
    <subcellularLocation>
        <location evidence="1">Membrane</location>
        <topology evidence="1">Multi-pass membrane protein</topology>
    </subcellularLocation>
</comment>
<dbReference type="PANTHER" id="PTHR23505">
    <property type="entry name" value="SPINSTER"/>
    <property type="match status" value="1"/>
</dbReference>
<keyword evidence="3 6" id="KW-0812">Transmembrane</keyword>
<keyword evidence="2" id="KW-0813">Transport</keyword>
<sequence length="439" mass="47153">MTQTNTQHLGAQAPTKEVSCATKGQKYYALGLLTVVYSFNFIDRQLLSILQEGVKADLGLSDTQLGLLTGFSFALFYVLAGIPIAKWADSGNRRNIISLATFVWSLMTAVSGFVQNFVHLLLARIGVGVGEAGCSPPSHSIISDIFPPHARAGALGFYATGANIGVLFGFLLGGWLNELYGWRVAFIAVGAPGILLAIIVRMTLKEPIRGLSENRTSTEQAPTFKQVISLLFSRMSFRHIALASALTAFVSYSLASWSASLLIRNYNMPTTELGIWLALIVGVGGAIGVFSGGVLADKLAKKDQRWYAWLPGLASLTALPFLISFCIATDKNIALISLILPAFVGNIYLGVVVATIHSLVGLRMRAVSSAIFFLIINIIGLGLGPSSIGFLSDVLSATHGDKSLGLAMLYLLPIISFWSICHFYFASRNLREDLANAPQ</sequence>
<evidence type="ECO:0000256" key="4">
    <source>
        <dbReference type="ARBA" id="ARBA00022989"/>
    </source>
</evidence>
<dbReference type="Proteomes" id="UP000256899">
    <property type="component" value="Unassembled WGS sequence"/>
</dbReference>
<feature type="transmembrane region" description="Helical" evidence="6">
    <location>
        <begin position="275"/>
        <end position="295"/>
    </location>
</feature>
<dbReference type="Pfam" id="PF07690">
    <property type="entry name" value="MFS_1"/>
    <property type="match status" value="1"/>
</dbReference>
<dbReference type="RefSeq" id="WP_116018759.1">
    <property type="nucleotide sequence ID" value="NZ_QUOT01000002.1"/>
</dbReference>
<dbReference type="PANTHER" id="PTHR23505:SF79">
    <property type="entry name" value="PROTEIN SPINSTER"/>
    <property type="match status" value="1"/>
</dbReference>
<evidence type="ECO:0000313" key="9">
    <source>
        <dbReference type="Proteomes" id="UP000256899"/>
    </source>
</evidence>
<proteinExistence type="predicted"/>
<feature type="transmembrane region" description="Helical" evidence="6">
    <location>
        <begin position="404"/>
        <end position="425"/>
    </location>
</feature>
<dbReference type="SUPFAM" id="SSF103473">
    <property type="entry name" value="MFS general substrate transporter"/>
    <property type="match status" value="1"/>
</dbReference>
<evidence type="ECO:0000256" key="1">
    <source>
        <dbReference type="ARBA" id="ARBA00004141"/>
    </source>
</evidence>
<gene>
    <name evidence="8" type="ORF">DXX94_18905</name>
</gene>
<feature type="transmembrane region" description="Helical" evidence="6">
    <location>
        <begin position="182"/>
        <end position="200"/>
    </location>
</feature>
<evidence type="ECO:0000256" key="5">
    <source>
        <dbReference type="ARBA" id="ARBA00023136"/>
    </source>
</evidence>
<feature type="transmembrane region" description="Helical" evidence="6">
    <location>
        <begin position="96"/>
        <end position="114"/>
    </location>
</feature>
<dbReference type="GO" id="GO:0022857">
    <property type="term" value="F:transmembrane transporter activity"/>
    <property type="evidence" value="ECO:0007669"/>
    <property type="project" value="InterPro"/>
</dbReference>
<name>A0A3E0TIP7_9GAMM</name>
<dbReference type="AlphaFoldDB" id="A0A3E0TIP7"/>